<dbReference type="Proteomes" id="UP000029981">
    <property type="component" value="Chromosome 3"/>
</dbReference>
<evidence type="ECO:0000313" key="1">
    <source>
        <dbReference type="EMBL" id="KGN57912.1"/>
    </source>
</evidence>
<sequence length="83" mass="9541">MPRTVNFRRHTSSKVCRSPNTSFHNIEKTSLDDPKFLVVGEHEVLENKLDTLMSKHNVPSFAISALSSKVQMQSTMIRRVSRR</sequence>
<name>A0A0A0LB74_CUCSA</name>
<proteinExistence type="predicted"/>
<protein>
    <submittedName>
        <fullName evidence="1">Uncharacterized protein</fullName>
    </submittedName>
</protein>
<organism evidence="1 2">
    <name type="scientific">Cucumis sativus</name>
    <name type="common">Cucumber</name>
    <dbReference type="NCBI Taxonomy" id="3659"/>
    <lineage>
        <taxon>Eukaryota</taxon>
        <taxon>Viridiplantae</taxon>
        <taxon>Streptophyta</taxon>
        <taxon>Embryophyta</taxon>
        <taxon>Tracheophyta</taxon>
        <taxon>Spermatophyta</taxon>
        <taxon>Magnoliopsida</taxon>
        <taxon>eudicotyledons</taxon>
        <taxon>Gunneridae</taxon>
        <taxon>Pentapetalae</taxon>
        <taxon>rosids</taxon>
        <taxon>fabids</taxon>
        <taxon>Cucurbitales</taxon>
        <taxon>Cucurbitaceae</taxon>
        <taxon>Benincaseae</taxon>
        <taxon>Cucumis</taxon>
    </lineage>
</organism>
<reference evidence="1 2" key="1">
    <citation type="journal article" date="2009" name="Nat. Genet.">
        <title>The genome of the cucumber, Cucumis sativus L.</title>
        <authorList>
            <person name="Huang S."/>
            <person name="Li R."/>
            <person name="Zhang Z."/>
            <person name="Li L."/>
            <person name="Gu X."/>
            <person name="Fan W."/>
            <person name="Lucas W.J."/>
            <person name="Wang X."/>
            <person name="Xie B."/>
            <person name="Ni P."/>
            <person name="Ren Y."/>
            <person name="Zhu H."/>
            <person name="Li J."/>
            <person name="Lin K."/>
            <person name="Jin W."/>
            <person name="Fei Z."/>
            <person name="Li G."/>
            <person name="Staub J."/>
            <person name="Kilian A."/>
            <person name="van der Vossen E.A."/>
            <person name="Wu Y."/>
            <person name="Guo J."/>
            <person name="He J."/>
            <person name="Jia Z."/>
            <person name="Ren Y."/>
            <person name="Tian G."/>
            <person name="Lu Y."/>
            <person name="Ruan J."/>
            <person name="Qian W."/>
            <person name="Wang M."/>
            <person name="Huang Q."/>
            <person name="Li B."/>
            <person name="Xuan Z."/>
            <person name="Cao J."/>
            <person name="Asan"/>
            <person name="Wu Z."/>
            <person name="Zhang J."/>
            <person name="Cai Q."/>
            <person name="Bai Y."/>
            <person name="Zhao B."/>
            <person name="Han Y."/>
            <person name="Li Y."/>
            <person name="Li X."/>
            <person name="Wang S."/>
            <person name="Shi Q."/>
            <person name="Liu S."/>
            <person name="Cho W.K."/>
            <person name="Kim J.Y."/>
            <person name="Xu Y."/>
            <person name="Heller-Uszynska K."/>
            <person name="Miao H."/>
            <person name="Cheng Z."/>
            <person name="Zhang S."/>
            <person name="Wu J."/>
            <person name="Yang Y."/>
            <person name="Kang H."/>
            <person name="Li M."/>
            <person name="Liang H."/>
            <person name="Ren X."/>
            <person name="Shi Z."/>
            <person name="Wen M."/>
            <person name="Jian M."/>
            <person name="Yang H."/>
            <person name="Zhang G."/>
            <person name="Yang Z."/>
            <person name="Chen R."/>
            <person name="Liu S."/>
            <person name="Li J."/>
            <person name="Ma L."/>
            <person name="Liu H."/>
            <person name="Zhou Y."/>
            <person name="Zhao J."/>
            <person name="Fang X."/>
            <person name="Li G."/>
            <person name="Fang L."/>
            <person name="Li Y."/>
            <person name="Liu D."/>
            <person name="Zheng H."/>
            <person name="Zhang Y."/>
            <person name="Qin N."/>
            <person name="Li Z."/>
            <person name="Yang G."/>
            <person name="Yang S."/>
            <person name="Bolund L."/>
            <person name="Kristiansen K."/>
            <person name="Zheng H."/>
            <person name="Li S."/>
            <person name="Zhang X."/>
            <person name="Yang H."/>
            <person name="Wang J."/>
            <person name="Sun R."/>
            <person name="Zhang B."/>
            <person name="Jiang S."/>
            <person name="Wang J."/>
            <person name="Du Y."/>
            <person name="Li S."/>
        </authorList>
    </citation>
    <scope>NUCLEOTIDE SEQUENCE [LARGE SCALE GENOMIC DNA]</scope>
    <source>
        <strain evidence="2">cv. 9930</strain>
    </source>
</reference>
<reference evidence="1 2" key="4">
    <citation type="journal article" date="2011" name="BMC Genomics">
        <title>RNA-Seq improves annotation of protein-coding genes in the cucumber genome.</title>
        <authorList>
            <person name="Li Z."/>
            <person name="Zhang Z."/>
            <person name="Yan P."/>
            <person name="Huang S."/>
            <person name="Fei Z."/>
            <person name="Lin K."/>
        </authorList>
    </citation>
    <scope>NUCLEOTIDE SEQUENCE [LARGE SCALE GENOMIC DNA]</scope>
    <source>
        <strain evidence="2">cv. 9930</strain>
    </source>
</reference>
<accession>A0A0A0LB74</accession>
<dbReference type="AlphaFoldDB" id="A0A0A0LB74"/>
<dbReference type="Gramene" id="KGN57912">
    <property type="protein sequence ID" value="KGN57912"/>
    <property type="gene ID" value="Csa_3G387330"/>
</dbReference>
<reference evidence="1 2" key="3">
    <citation type="journal article" date="2010" name="BMC Genomics">
        <title>Transcriptome sequencing and comparative analysis of cucumber flowers with different sex types.</title>
        <authorList>
            <person name="Guo S."/>
            <person name="Zheng Y."/>
            <person name="Joung J.G."/>
            <person name="Liu S."/>
            <person name="Zhang Z."/>
            <person name="Crasta O.R."/>
            <person name="Sobral B.W."/>
            <person name="Xu Y."/>
            <person name="Huang S."/>
            <person name="Fei Z."/>
        </authorList>
    </citation>
    <scope>NUCLEOTIDE SEQUENCE [LARGE SCALE GENOMIC DNA]</scope>
    <source>
        <strain evidence="2">cv. 9930</strain>
    </source>
</reference>
<keyword evidence="2" id="KW-1185">Reference proteome</keyword>
<reference evidence="1 2" key="2">
    <citation type="journal article" date="2009" name="PLoS ONE">
        <title>An integrated genetic and cytogenetic map of the cucumber genome.</title>
        <authorList>
            <person name="Ren Y."/>
            <person name="Zhang Z."/>
            <person name="Liu J."/>
            <person name="Staub J.E."/>
            <person name="Han Y."/>
            <person name="Cheng Z."/>
            <person name="Li X."/>
            <person name="Lu J."/>
            <person name="Miao H."/>
            <person name="Kang H."/>
            <person name="Xie B."/>
            <person name="Gu X."/>
            <person name="Wang X."/>
            <person name="Du Y."/>
            <person name="Jin W."/>
            <person name="Huang S."/>
        </authorList>
    </citation>
    <scope>NUCLEOTIDE SEQUENCE [LARGE SCALE GENOMIC DNA]</scope>
    <source>
        <strain evidence="2">cv. 9930</strain>
    </source>
</reference>
<evidence type="ECO:0000313" key="2">
    <source>
        <dbReference type="Proteomes" id="UP000029981"/>
    </source>
</evidence>
<gene>
    <name evidence="1" type="ORF">Csa_3G387330</name>
</gene>
<dbReference type="EMBL" id="CM002924">
    <property type="protein sequence ID" value="KGN57912.1"/>
    <property type="molecule type" value="Genomic_DNA"/>
</dbReference>